<evidence type="ECO:0000256" key="1">
    <source>
        <dbReference type="SAM" id="SignalP"/>
    </source>
</evidence>
<reference evidence="2 3" key="2">
    <citation type="journal article" date="2019" name="G3 (Bethesda)">
        <title>Hybrid Assembly of the Genome of the Entomopathogenic Nematode Steinernema carpocapsae Identifies the X-Chromosome.</title>
        <authorList>
            <person name="Serra L."/>
            <person name="Macchietto M."/>
            <person name="Macias-Munoz A."/>
            <person name="McGill C.J."/>
            <person name="Rodriguez I.M."/>
            <person name="Rodriguez B."/>
            <person name="Murad R."/>
            <person name="Mortazavi A."/>
        </authorList>
    </citation>
    <scope>NUCLEOTIDE SEQUENCE [LARGE SCALE GENOMIC DNA]</scope>
    <source>
        <strain evidence="2 3">ALL</strain>
    </source>
</reference>
<evidence type="ECO:0000313" key="3">
    <source>
        <dbReference type="Proteomes" id="UP000298663"/>
    </source>
</evidence>
<name>A0A4U5LUA8_STECR</name>
<dbReference type="Proteomes" id="UP000298663">
    <property type="component" value="Unassembled WGS sequence"/>
</dbReference>
<comment type="caution">
    <text evidence="2">The sequence shown here is derived from an EMBL/GenBank/DDBJ whole genome shotgun (WGS) entry which is preliminary data.</text>
</comment>
<accession>A0A4U5LUA8</accession>
<proteinExistence type="predicted"/>
<evidence type="ECO:0000313" key="2">
    <source>
        <dbReference type="EMBL" id="TKR59693.1"/>
    </source>
</evidence>
<keyword evidence="1" id="KW-0732">Signal</keyword>
<organism evidence="2 3">
    <name type="scientific">Steinernema carpocapsae</name>
    <name type="common">Entomopathogenic nematode</name>
    <dbReference type="NCBI Taxonomy" id="34508"/>
    <lineage>
        <taxon>Eukaryota</taxon>
        <taxon>Metazoa</taxon>
        <taxon>Ecdysozoa</taxon>
        <taxon>Nematoda</taxon>
        <taxon>Chromadorea</taxon>
        <taxon>Rhabditida</taxon>
        <taxon>Tylenchina</taxon>
        <taxon>Panagrolaimomorpha</taxon>
        <taxon>Strongyloidoidea</taxon>
        <taxon>Steinernematidae</taxon>
        <taxon>Steinernema</taxon>
    </lineage>
</organism>
<keyword evidence="3" id="KW-1185">Reference proteome</keyword>
<evidence type="ECO:0008006" key="4">
    <source>
        <dbReference type="Google" id="ProtNLM"/>
    </source>
</evidence>
<feature type="chain" id="PRO_5020896395" description="Secreted protein" evidence="1">
    <location>
        <begin position="23"/>
        <end position="85"/>
    </location>
</feature>
<sequence length="85" mass="9114">MIAATNIVLLPVAVATLQVGVGVDEHGLESEMSSTAGAGAEPLEPIATSHRNKDEHHQLLEEDVDLHGVDIRELHSVVNISLRFI</sequence>
<gene>
    <name evidence="2" type="ORF">L596_029329</name>
</gene>
<dbReference type="AlphaFoldDB" id="A0A4U5LUA8"/>
<reference evidence="2 3" key="1">
    <citation type="journal article" date="2015" name="Genome Biol.">
        <title>Comparative genomics of Steinernema reveals deeply conserved gene regulatory networks.</title>
        <authorList>
            <person name="Dillman A.R."/>
            <person name="Macchietto M."/>
            <person name="Porter C.F."/>
            <person name="Rogers A."/>
            <person name="Williams B."/>
            <person name="Antoshechkin I."/>
            <person name="Lee M.M."/>
            <person name="Goodwin Z."/>
            <person name="Lu X."/>
            <person name="Lewis E.E."/>
            <person name="Goodrich-Blair H."/>
            <person name="Stock S.P."/>
            <person name="Adams B.J."/>
            <person name="Sternberg P.W."/>
            <person name="Mortazavi A."/>
        </authorList>
    </citation>
    <scope>NUCLEOTIDE SEQUENCE [LARGE SCALE GENOMIC DNA]</scope>
    <source>
        <strain evidence="2 3">ALL</strain>
    </source>
</reference>
<feature type="signal peptide" evidence="1">
    <location>
        <begin position="1"/>
        <end position="22"/>
    </location>
</feature>
<dbReference type="EMBL" id="AZBU02000012">
    <property type="protein sequence ID" value="TKR59693.1"/>
    <property type="molecule type" value="Genomic_DNA"/>
</dbReference>
<protein>
    <recommendedName>
        <fullName evidence="4">Secreted protein</fullName>
    </recommendedName>
</protein>